<dbReference type="InterPro" id="IPR035396">
    <property type="entry name" value="Bac_rhamnosid6H"/>
</dbReference>
<proteinExistence type="predicted"/>
<dbReference type="InterPro" id="IPR013737">
    <property type="entry name" value="Bac_rhamnosid_N"/>
</dbReference>
<dbReference type="OrthoDB" id="9761045at2"/>
<dbReference type="InterPro" id="IPR013783">
    <property type="entry name" value="Ig-like_fold"/>
</dbReference>
<dbReference type="EMBL" id="QMIG01000017">
    <property type="protein sequence ID" value="RAW12010.1"/>
    <property type="molecule type" value="Genomic_DNA"/>
</dbReference>
<feature type="domain" description="Alpha-L-rhamnosidase concanavalin-like" evidence="4">
    <location>
        <begin position="316"/>
        <end position="433"/>
    </location>
</feature>
<evidence type="ECO:0000259" key="7">
    <source>
        <dbReference type="Pfam" id="PF17390"/>
    </source>
</evidence>
<reference evidence="8 9" key="1">
    <citation type="submission" date="2018-06" db="EMBL/GenBank/DDBJ databases">
        <title>Phytoactinopolyspora halophila sp. nov., a novel halophilic actinomycete isolated from a saline soil in China.</title>
        <authorList>
            <person name="Tang S.-K."/>
        </authorList>
    </citation>
    <scope>NUCLEOTIDE SEQUENCE [LARGE SCALE GENOMIC DNA]</scope>
    <source>
        <strain evidence="8 9">YIM 96934</strain>
    </source>
</reference>
<dbReference type="Pfam" id="PF08531">
    <property type="entry name" value="Bac_rhamnosid_N"/>
    <property type="match status" value="1"/>
</dbReference>
<accession>A0A329QI47</accession>
<dbReference type="InterPro" id="IPR008979">
    <property type="entry name" value="Galactose-bd-like_sf"/>
</dbReference>
<dbReference type="Pfam" id="PF17389">
    <property type="entry name" value="Bac_rhamnosid6H"/>
    <property type="match status" value="1"/>
</dbReference>
<dbReference type="PANTHER" id="PTHR33307:SF6">
    <property type="entry name" value="ALPHA-RHAMNOSIDASE (EUROFUNG)-RELATED"/>
    <property type="match status" value="1"/>
</dbReference>
<feature type="domain" description="Alpha-L-rhamnosidase six-hairpin glycosidase" evidence="6">
    <location>
        <begin position="437"/>
        <end position="804"/>
    </location>
</feature>
<gene>
    <name evidence="8" type="ORF">DPM12_15160</name>
</gene>
<dbReference type="Gene3D" id="2.60.120.260">
    <property type="entry name" value="Galactose-binding domain-like"/>
    <property type="match status" value="2"/>
</dbReference>
<evidence type="ECO:0000313" key="8">
    <source>
        <dbReference type="EMBL" id="RAW12010.1"/>
    </source>
</evidence>
<dbReference type="InterPro" id="IPR012341">
    <property type="entry name" value="6hp_glycosidase-like_sf"/>
</dbReference>
<evidence type="ECO:0000259" key="4">
    <source>
        <dbReference type="Pfam" id="PF05592"/>
    </source>
</evidence>
<sequence>MNAPTHLRVEHLDQPIGLTCRNPRLSWRLPADAREQLAYQVRAGEWDSGKVESSSSVLVPYRGRALDSAERVHWTVRVWTDAGVSDWAEPSWWETGLLSPEDWTARWIEPLEDDHVRHSTPRPAYLFRHVVTLEDTIDSARLYVTAHGIYEVFINGVRVGDAELTPGFTSYPTTLQVQTYDVTELLLPGENAIGAIVSDGWFRGQNGGLRLTNLYGDSIALLAQLNVHHTDGLVTSVGTGPDWTCRTGEIKAADLIQGQAVDLRRRINGWCTPGAAPEGWSPVVVGEYDLERLRGPSAPPVRRVEEIRPVEITEPRPGVRVVDLGQNINGWVRMTNLGPAGTRLTLTYGEALDAYGDVTQENMLVVGIETDPTFDDPEFANLSAPFQTDQVTSAGEPGETFEPRHTTHGFRYVRVEGHQGELTPDDVTGVVVHTDMRRTGWFECSDDRLNRLHEAAVWSFRGNACDIPTDCPTRERAGWTGDWQIFVGAAAFIYDVAGFSTKWLYDLVSEQRGDGRVSSCVPETISSWYANKLGFAHGSAGWGDAAVVVPWEIYRAYGDVGILAEQYDSMMAWVDYGVRAANERRHEDRVAKRVTPLDHERWLWDTGYHWGEWLEPDTWDPGIMAKLADTDHSEVATAYLHRSARLLAETSLLLDEYEYAGWYAGVAAATRLAWQTEFIDASGSLVVDSQASHVRALAFDLVPEKLRAQTARRLVDLIRKSGTHLTTGFLSTPYLLPVLAETGYPNVAYELLFQSTEPSWLTMIDRDATTIWEDWGGVDENGYALLSLNHYSKGAVISFLHRYVGGIKLLDDGPGYCRFEISPMPGGGLTWANTQHESPYGLLRSGWQIDDGTFVLDITVPPGTNARVVLPDGQTFEAEPGQARYTCAI</sequence>
<dbReference type="Gene3D" id="2.60.420.10">
    <property type="entry name" value="Maltose phosphorylase, domain 3"/>
    <property type="match status" value="1"/>
</dbReference>
<dbReference type="SUPFAM" id="SSF49785">
    <property type="entry name" value="Galactose-binding domain-like"/>
    <property type="match status" value="1"/>
</dbReference>
<evidence type="ECO:0000313" key="9">
    <source>
        <dbReference type="Proteomes" id="UP000250462"/>
    </source>
</evidence>
<dbReference type="AlphaFoldDB" id="A0A329QI47"/>
<comment type="caution">
    <text evidence="8">The sequence shown here is derived from an EMBL/GenBank/DDBJ whole genome shotgun (WGS) entry which is preliminary data.</text>
</comment>
<dbReference type="InterPro" id="IPR008928">
    <property type="entry name" value="6-hairpin_glycosidase_sf"/>
</dbReference>
<keyword evidence="3" id="KW-0378">Hydrolase</keyword>
<dbReference type="EC" id="3.2.1.40" evidence="2"/>
<dbReference type="Pfam" id="PF05592">
    <property type="entry name" value="Bac_rhamnosid"/>
    <property type="match status" value="1"/>
</dbReference>
<feature type="domain" description="Alpha-L-rhamnosidase C-terminal" evidence="7">
    <location>
        <begin position="806"/>
        <end position="877"/>
    </location>
</feature>
<dbReference type="Gene3D" id="1.50.10.10">
    <property type="match status" value="1"/>
</dbReference>
<dbReference type="Gene3D" id="2.60.40.10">
    <property type="entry name" value="Immunoglobulins"/>
    <property type="match status" value="1"/>
</dbReference>
<dbReference type="Pfam" id="PF17390">
    <property type="entry name" value="Bac_rhamnosid_C"/>
    <property type="match status" value="1"/>
</dbReference>
<dbReference type="SUPFAM" id="SSF48208">
    <property type="entry name" value="Six-hairpin glycosidases"/>
    <property type="match status" value="1"/>
</dbReference>
<name>A0A329QI47_9ACTN</name>
<protein>
    <recommendedName>
        <fullName evidence="2">alpha-L-rhamnosidase</fullName>
        <ecNumber evidence="2">3.2.1.40</ecNumber>
    </recommendedName>
</protein>
<dbReference type="InterPro" id="IPR008902">
    <property type="entry name" value="Rhamnosid_concanavalin"/>
</dbReference>
<dbReference type="InterPro" id="IPR035398">
    <property type="entry name" value="Bac_rhamnosid_C"/>
</dbReference>
<dbReference type="Pfam" id="PF25788">
    <property type="entry name" value="Ig_Rha78A_N"/>
    <property type="match status" value="1"/>
</dbReference>
<evidence type="ECO:0000259" key="6">
    <source>
        <dbReference type="Pfam" id="PF17389"/>
    </source>
</evidence>
<evidence type="ECO:0000259" key="5">
    <source>
        <dbReference type="Pfam" id="PF08531"/>
    </source>
</evidence>
<evidence type="ECO:0000256" key="1">
    <source>
        <dbReference type="ARBA" id="ARBA00001445"/>
    </source>
</evidence>
<evidence type="ECO:0000256" key="2">
    <source>
        <dbReference type="ARBA" id="ARBA00012652"/>
    </source>
</evidence>
<dbReference type="GO" id="GO:0005975">
    <property type="term" value="P:carbohydrate metabolic process"/>
    <property type="evidence" value="ECO:0007669"/>
    <property type="project" value="InterPro"/>
</dbReference>
<keyword evidence="9" id="KW-1185">Reference proteome</keyword>
<dbReference type="InterPro" id="IPR016007">
    <property type="entry name" value="Alpha_rhamnosid"/>
</dbReference>
<dbReference type="PIRSF" id="PIRSF010631">
    <property type="entry name" value="A-rhamnsds"/>
    <property type="match status" value="1"/>
</dbReference>
<dbReference type="RefSeq" id="WP_112259183.1">
    <property type="nucleotide sequence ID" value="NZ_QMIG01000017.1"/>
</dbReference>
<dbReference type="PANTHER" id="PTHR33307">
    <property type="entry name" value="ALPHA-RHAMNOSIDASE (EUROFUNG)"/>
    <property type="match status" value="1"/>
</dbReference>
<organism evidence="8 9">
    <name type="scientific">Phytoactinopolyspora halophila</name>
    <dbReference type="NCBI Taxonomy" id="1981511"/>
    <lineage>
        <taxon>Bacteria</taxon>
        <taxon>Bacillati</taxon>
        <taxon>Actinomycetota</taxon>
        <taxon>Actinomycetes</taxon>
        <taxon>Jiangellales</taxon>
        <taxon>Jiangellaceae</taxon>
        <taxon>Phytoactinopolyspora</taxon>
    </lineage>
</organism>
<feature type="domain" description="Bacterial alpha-L-rhamnosidase N-terminal" evidence="5">
    <location>
        <begin position="136"/>
        <end position="305"/>
    </location>
</feature>
<comment type="catalytic activity">
    <reaction evidence="1">
        <text>Hydrolysis of terminal non-reducing alpha-L-rhamnose residues in alpha-L-rhamnosides.</text>
        <dbReference type="EC" id="3.2.1.40"/>
    </reaction>
</comment>
<dbReference type="GO" id="GO:0030596">
    <property type="term" value="F:alpha-L-rhamnosidase activity"/>
    <property type="evidence" value="ECO:0007669"/>
    <property type="project" value="UniProtKB-EC"/>
</dbReference>
<dbReference type="Proteomes" id="UP000250462">
    <property type="component" value="Unassembled WGS sequence"/>
</dbReference>
<evidence type="ECO:0000256" key="3">
    <source>
        <dbReference type="ARBA" id="ARBA00022801"/>
    </source>
</evidence>